<dbReference type="GO" id="GO:0101031">
    <property type="term" value="C:protein folding chaperone complex"/>
    <property type="evidence" value="ECO:0007669"/>
    <property type="project" value="TreeGrafter"/>
</dbReference>
<evidence type="ECO:0000256" key="2">
    <source>
        <dbReference type="RuleBase" id="RU003616"/>
    </source>
</evidence>
<comment type="caution">
    <text evidence="4">The sequence shown here is derived from an EMBL/GenBank/DDBJ whole genome shotgun (WGS) entry which is preliminary data.</text>
</comment>
<feature type="domain" description="SHSP" evidence="3">
    <location>
        <begin position="89"/>
        <end position="200"/>
    </location>
</feature>
<dbReference type="Proteomes" id="UP001142489">
    <property type="component" value="Unassembled WGS sequence"/>
</dbReference>
<dbReference type="PRINTS" id="PR00299">
    <property type="entry name" value="ACRYSTALLIN"/>
</dbReference>
<dbReference type="InterPro" id="IPR001436">
    <property type="entry name" value="Alpha-crystallin/sHSP_animal"/>
</dbReference>
<dbReference type="SUPFAM" id="SSF49764">
    <property type="entry name" value="HSP20-like chaperones"/>
    <property type="match status" value="1"/>
</dbReference>
<dbReference type="OrthoDB" id="10060792at2759"/>
<reference evidence="4" key="1">
    <citation type="journal article" date="2023" name="DNA Res.">
        <title>Chromosome-level genome assembly of Phrynocephalus forsythii using third-generation DNA sequencing and Hi-C analysis.</title>
        <authorList>
            <person name="Qi Y."/>
            <person name="Zhao W."/>
            <person name="Zhao Y."/>
            <person name="Niu C."/>
            <person name="Cao S."/>
            <person name="Zhang Y."/>
        </authorList>
    </citation>
    <scope>NUCLEOTIDE SEQUENCE</scope>
    <source>
        <tissue evidence="4">Muscle</tissue>
    </source>
</reference>
<accession>A0A9Q0XDZ1</accession>
<evidence type="ECO:0000313" key="5">
    <source>
        <dbReference type="Proteomes" id="UP001142489"/>
    </source>
</evidence>
<dbReference type="EMBL" id="JAPFRF010000016">
    <property type="protein sequence ID" value="KAJ7309599.1"/>
    <property type="molecule type" value="Genomic_DNA"/>
</dbReference>
<dbReference type="PANTHER" id="PTHR46906:SF1">
    <property type="entry name" value="HEAT SHOCK PROTEIN BETA-8"/>
    <property type="match status" value="1"/>
</dbReference>
<dbReference type="AlphaFoldDB" id="A0A9Q0XDZ1"/>
<organism evidence="4 5">
    <name type="scientific">Phrynocephalus forsythii</name>
    <dbReference type="NCBI Taxonomy" id="171643"/>
    <lineage>
        <taxon>Eukaryota</taxon>
        <taxon>Metazoa</taxon>
        <taxon>Chordata</taxon>
        <taxon>Craniata</taxon>
        <taxon>Vertebrata</taxon>
        <taxon>Euteleostomi</taxon>
        <taxon>Lepidosauria</taxon>
        <taxon>Squamata</taxon>
        <taxon>Bifurcata</taxon>
        <taxon>Unidentata</taxon>
        <taxon>Episquamata</taxon>
        <taxon>Toxicofera</taxon>
        <taxon>Iguania</taxon>
        <taxon>Acrodonta</taxon>
        <taxon>Agamidae</taxon>
        <taxon>Agaminae</taxon>
        <taxon>Phrynocephalus</taxon>
    </lineage>
</organism>
<gene>
    <name evidence="4" type="ORF">JRQ81_007653</name>
</gene>
<keyword evidence="5" id="KW-1185">Reference proteome</keyword>
<dbReference type="PANTHER" id="PTHR46906">
    <property type="entry name" value="HEAT SHOCK PROTEIN BETA-8"/>
    <property type="match status" value="1"/>
</dbReference>
<dbReference type="GO" id="GO:0005737">
    <property type="term" value="C:cytoplasm"/>
    <property type="evidence" value="ECO:0007669"/>
    <property type="project" value="TreeGrafter"/>
</dbReference>
<comment type="similarity">
    <text evidence="1 2">Belongs to the small heat shock protein (HSP20) family.</text>
</comment>
<protein>
    <recommendedName>
        <fullName evidence="3">SHSP domain-containing protein</fullName>
    </recommendedName>
</protein>
<dbReference type="InterPro" id="IPR043254">
    <property type="entry name" value="HSPB8"/>
</dbReference>
<evidence type="ECO:0000256" key="1">
    <source>
        <dbReference type="PROSITE-ProRule" id="PRU00285"/>
    </source>
</evidence>
<sequence>MADSQLPFACHFPSRHRSLRDPFREGSLSSRLLDEDFGMSPFSGDLTADWPDWARSRLTTAWPPGPLRSGMVRTSGLSPPGYGSRFGGYTEGGPFGGSPPPFSGEPWKVCVNVQSFKAEELTVKTKDGYVEVSGKHEEQQAEGGIVSKNFTKKIQLPGEVDPITVFASLSPEGLLIIEAPQIPPYSQYGDISFGNEIPVDSQEPTCA</sequence>
<evidence type="ECO:0000313" key="4">
    <source>
        <dbReference type="EMBL" id="KAJ7309599.1"/>
    </source>
</evidence>
<dbReference type="Pfam" id="PF00011">
    <property type="entry name" value="HSP20"/>
    <property type="match status" value="1"/>
</dbReference>
<dbReference type="GO" id="GO:0034620">
    <property type="term" value="P:cellular response to unfolded protein"/>
    <property type="evidence" value="ECO:0007669"/>
    <property type="project" value="InterPro"/>
</dbReference>
<dbReference type="GO" id="GO:0042803">
    <property type="term" value="F:protein homodimerization activity"/>
    <property type="evidence" value="ECO:0007669"/>
    <property type="project" value="InterPro"/>
</dbReference>
<evidence type="ECO:0000259" key="3">
    <source>
        <dbReference type="PROSITE" id="PS01031"/>
    </source>
</evidence>
<name>A0A9Q0XDZ1_9SAUR</name>
<dbReference type="InterPro" id="IPR002068">
    <property type="entry name" value="A-crystallin/Hsp20_dom"/>
</dbReference>
<dbReference type="PROSITE" id="PS01031">
    <property type="entry name" value="SHSP"/>
    <property type="match status" value="1"/>
</dbReference>
<proteinExistence type="inferred from homology"/>
<dbReference type="Gene3D" id="2.60.40.790">
    <property type="match status" value="1"/>
</dbReference>
<dbReference type="GO" id="GO:0005634">
    <property type="term" value="C:nucleus"/>
    <property type="evidence" value="ECO:0007669"/>
    <property type="project" value="TreeGrafter"/>
</dbReference>
<dbReference type="InterPro" id="IPR008978">
    <property type="entry name" value="HSP20-like_chaperone"/>
</dbReference>